<reference evidence="1 2" key="1">
    <citation type="journal article" date="2023" name="Mol. Phylogenet. Evol.">
        <title>Genome-scale phylogeny and comparative genomics of the fungal order Sordariales.</title>
        <authorList>
            <person name="Hensen N."/>
            <person name="Bonometti L."/>
            <person name="Westerberg I."/>
            <person name="Brannstrom I.O."/>
            <person name="Guillou S."/>
            <person name="Cros-Aarteil S."/>
            <person name="Calhoun S."/>
            <person name="Haridas S."/>
            <person name="Kuo A."/>
            <person name="Mondo S."/>
            <person name="Pangilinan J."/>
            <person name="Riley R."/>
            <person name="LaButti K."/>
            <person name="Andreopoulos B."/>
            <person name="Lipzen A."/>
            <person name="Chen C."/>
            <person name="Yan M."/>
            <person name="Daum C."/>
            <person name="Ng V."/>
            <person name="Clum A."/>
            <person name="Steindorff A."/>
            <person name="Ohm R.A."/>
            <person name="Martin F."/>
            <person name="Silar P."/>
            <person name="Natvig D.O."/>
            <person name="Lalanne C."/>
            <person name="Gautier V."/>
            <person name="Ament-Velasquez S.L."/>
            <person name="Kruys A."/>
            <person name="Hutchinson M.I."/>
            <person name="Powell A.J."/>
            <person name="Barry K."/>
            <person name="Miller A.N."/>
            <person name="Grigoriev I.V."/>
            <person name="Debuchy R."/>
            <person name="Gladieux P."/>
            <person name="Hiltunen Thoren M."/>
            <person name="Johannesson H."/>
        </authorList>
    </citation>
    <scope>NUCLEOTIDE SEQUENCE [LARGE SCALE GENOMIC DNA]</scope>
    <source>
        <strain evidence="1 2">FGSC 10403</strain>
    </source>
</reference>
<dbReference type="EMBL" id="JAULSX010000001">
    <property type="protein sequence ID" value="KAK3498803.1"/>
    <property type="molecule type" value="Genomic_DNA"/>
</dbReference>
<proteinExistence type="predicted"/>
<dbReference type="Proteomes" id="UP001285908">
    <property type="component" value="Unassembled WGS sequence"/>
</dbReference>
<gene>
    <name evidence="1" type="ORF">B0T23DRAFT_391514</name>
</gene>
<dbReference type="AlphaFoldDB" id="A0AAJ0MUK5"/>
<accession>A0AAJ0MUK5</accession>
<dbReference type="RefSeq" id="XP_062696436.1">
    <property type="nucleotide sequence ID" value="XM_062837947.1"/>
</dbReference>
<comment type="caution">
    <text evidence="1">The sequence shown here is derived from an EMBL/GenBank/DDBJ whole genome shotgun (WGS) entry which is preliminary data.</text>
</comment>
<organism evidence="1 2">
    <name type="scientific">Neurospora hispaniola</name>
    <dbReference type="NCBI Taxonomy" id="588809"/>
    <lineage>
        <taxon>Eukaryota</taxon>
        <taxon>Fungi</taxon>
        <taxon>Dikarya</taxon>
        <taxon>Ascomycota</taxon>
        <taxon>Pezizomycotina</taxon>
        <taxon>Sordariomycetes</taxon>
        <taxon>Sordariomycetidae</taxon>
        <taxon>Sordariales</taxon>
        <taxon>Sordariaceae</taxon>
        <taxon>Neurospora</taxon>
    </lineage>
</organism>
<keyword evidence="2" id="KW-1185">Reference proteome</keyword>
<evidence type="ECO:0000313" key="1">
    <source>
        <dbReference type="EMBL" id="KAK3498803.1"/>
    </source>
</evidence>
<dbReference type="GeneID" id="87875569"/>
<evidence type="ECO:0000313" key="2">
    <source>
        <dbReference type="Proteomes" id="UP001285908"/>
    </source>
</evidence>
<sequence length="140" mass="15107">MYRIGLDLHYYVPNRALKEEIDGERHAEPGAPLTSIGSIYRFGLTPYPAPKEEIDGERGLCAQVFGLASAVDECAHLRHRDRSAFPISTPSIIAPTVSALSTPSPTFGIFIRAFPISAFPICAFSISASSLNNPSTTPSK</sequence>
<name>A0AAJ0MUK5_9PEZI</name>
<protein>
    <submittedName>
        <fullName evidence="1">Uncharacterized protein</fullName>
    </submittedName>
</protein>